<sequence>MPGSPRRVGQRANQGCWRGVAASRGGESRNGGRGPGWRGWGRSALRGVWLCGSPRRGRENRPRAEKGGLPAPLLLRATARDQVSIKSPRAGPAVRRRARSGRPSQAAQGPGGVGAAPPAADRQRPGSYSL</sequence>
<dbReference type="EMBL" id="JAIQCJ010002152">
    <property type="protein sequence ID" value="KAJ8780997.1"/>
    <property type="molecule type" value="Genomic_DNA"/>
</dbReference>
<feature type="region of interest" description="Disordered" evidence="1">
    <location>
        <begin position="52"/>
        <end position="130"/>
    </location>
</feature>
<evidence type="ECO:0000313" key="2">
    <source>
        <dbReference type="EMBL" id="KAJ8780997.1"/>
    </source>
</evidence>
<feature type="compositionally biased region" description="Basic and acidic residues" evidence="1">
    <location>
        <begin position="56"/>
        <end position="66"/>
    </location>
</feature>
<gene>
    <name evidence="2" type="ORF">J1605_001040</name>
</gene>
<comment type="caution">
    <text evidence="2">The sequence shown here is derived from an EMBL/GenBank/DDBJ whole genome shotgun (WGS) entry which is preliminary data.</text>
</comment>
<reference evidence="2 3" key="1">
    <citation type="submission" date="2022-11" db="EMBL/GenBank/DDBJ databases">
        <title>Whole genome sequence of Eschrichtius robustus ER-17-0199.</title>
        <authorList>
            <person name="Bruniche-Olsen A."/>
            <person name="Black A.N."/>
            <person name="Fields C.J."/>
            <person name="Walden K."/>
            <person name="Dewoody J.A."/>
        </authorList>
    </citation>
    <scope>NUCLEOTIDE SEQUENCE [LARGE SCALE GENOMIC DNA]</scope>
    <source>
        <strain evidence="2">ER-17-0199</strain>
        <tissue evidence="2">Blubber</tissue>
    </source>
</reference>
<dbReference type="AlphaFoldDB" id="A0AB34GPU4"/>
<organism evidence="2 3">
    <name type="scientific">Eschrichtius robustus</name>
    <name type="common">California gray whale</name>
    <name type="synonym">Eschrichtius gibbosus</name>
    <dbReference type="NCBI Taxonomy" id="9764"/>
    <lineage>
        <taxon>Eukaryota</taxon>
        <taxon>Metazoa</taxon>
        <taxon>Chordata</taxon>
        <taxon>Craniata</taxon>
        <taxon>Vertebrata</taxon>
        <taxon>Euteleostomi</taxon>
        <taxon>Mammalia</taxon>
        <taxon>Eutheria</taxon>
        <taxon>Laurasiatheria</taxon>
        <taxon>Artiodactyla</taxon>
        <taxon>Whippomorpha</taxon>
        <taxon>Cetacea</taxon>
        <taxon>Mysticeti</taxon>
        <taxon>Eschrichtiidae</taxon>
        <taxon>Eschrichtius</taxon>
    </lineage>
</organism>
<proteinExistence type="predicted"/>
<dbReference type="Proteomes" id="UP001159641">
    <property type="component" value="Unassembled WGS sequence"/>
</dbReference>
<accession>A0AB34GPU4</accession>
<evidence type="ECO:0000313" key="3">
    <source>
        <dbReference type="Proteomes" id="UP001159641"/>
    </source>
</evidence>
<keyword evidence="3" id="KW-1185">Reference proteome</keyword>
<name>A0AB34GPU4_ESCRO</name>
<protein>
    <submittedName>
        <fullName evidence="2">Uncharacterized protein</fullName>
    </submittedName>
</protein>
<feature type="region of interest" description="Disordered" evidence="1">
    <location>
        <begin position="1"/>
        <end position="40"/>
    </location>
</feature>
<evidence type="ECO:0000256" key="1">
    <source>
        <dbReference type="SAM" id="MobiDB-lite"/>
    </source>
</evidence>
<feature type="compositionally biased region" description="Gly residues" evidence="1">
    <location>
        <begin position="28"/>
        <end position="39"/>
    </location>
</feature>